<accession>A0ABM8W0N5</accession>
<evidence type="ECO:0000313" key="3">
    <source>
        <dbReference type="Proteomes" id="UP000789901"/>
    </source>
</evidence>
<feature type="region of interest" description="Disordered" evidence="1">
    <location>
        <begin position="189"/>
        <end position="212"/>
    </location>
</feature>
<evidence type="ECO:0000256" key="1">
    <source>
        <dbReference type="SAM" id="MobiDB-lite"/>
    </source>
</evidence>
<dbReference type="Proteomes" id="UP000789901">
    <property type="component" value="Unassembled WGS sequence"/>
</dbReference>
<name>A0ABM8W0N5_GIGMA</name>
<evidence type="ECO:0000313" key="2">
    <source>
        <dbReference type="EMBL" id="CAG8494727.1"/>
    </source>
</evidence>
<proteinExistence type="predicted"/>
<gene>
    <name evidence="2" type="ORF">GMARGA_LOCUS1898</name>
</gene>
<keyword evidence="3" id="KW-1185">Reference proteome</keyword>
<sequence length="273" mass="31754">MVNQAQIAKDKSAHRPYKYKLEARKLQEEIVRINGTIYLLERESQTDIEMLHWKLEGSLPCIHKKKSIAREKYNPNKENLPEVKPLTKTGHSNTRERNYRKQEWFTLYQRRGKSLFKLDLMKHNTGDLFNRQGNTKIPRDMSSTSSLSEKTLLEEILKRLSNLKEKQQTSEGYSTSSFQTSRQLYKSCDNSAASNGKKNSNNNIAPSTEEGKNSKTYKAIVQLNKWIRKGKKNQTQKIDVALRKEMTYSIREINKKLNIEIASVEEHCSSKLI</sequence>
<feature type="compositionally biased region" description="Low complexity" evidence="1">
    <location>
        <begin position="190"/>
        <end position="203"/>
    </location>
</feature>
<dbReference type="EMBL" id="CAJVQB010000542">
    <property type="protein sequence ID" value="CAG8494727.1"/>
    <property type="molecule type" value="Genomic_DNA"/>
</dbReference>
<organism evidence="2 3">
    <name type="scientific">Gigaspora margarita</name>
    <dbReference type="NCBI Taxonomy" id="4874"/>
    <lineage>
        <taxon>Eukaryota</taxon>
        <taxon>Fungi</taxon>
        <taxon>Fungi incertae sedis</taxon>
        <taxon>Mucoromycota</taxon>
        <taxon>Glomeromycotina</taxon>
        <taxon>Glomeromycetes</taxon>
        <taxon>Diversisporales</taxon>
        <taxon>Gigasporaceae</taxon>
        <taxon>Gigaspora</taxon>
    </lineage>
</organism>
<protein>
    <submittedName>
        <fullName evidence="2">7914_t:CDS:1</fullName>
    </submittedName>
</protein>
<reference evidence="2 3" key="1">
    <citation type="submission" date="2021-06" db="EMBL/GenBank/DDBJ databases">
        <authorList>
            <person name="Kallberg Y."/>
            <person name="Tangrot J."/>
            <person name="Rosling A."/>
        </authorList>
    </citation>
    <scope>NUCLEOTIDE SEQUENCE [LARGE SCALE GENOMIC DNA]</scope>
    <source>
        <strain evidence="2 3">120-4 pot B 10/14</strain>
    </source>
</reference>
<comment type="caution">
    <text evidence="2">The sequence shown here is derived from an EMBL/GenBank/DDBJ whole genome shotgun (WGS) entry which is preliminary data.</text>
</comment>